<accession>A0A5P8VS69</accession>
<dbReference type="Proteomes" id="UP000326678">
    <property type="component" value="Chromosome Gxm1"/>
</dbReference>
<protein>
    <submittedName>
        <fullName evidence="1">Uncharacterized protein</fullName>
    </submittedName>
</protein>
<dbReference type="KEGG" id="nsh:GXM_00663"/>
<dbReference type="AlphaFoldDB" id="A0A5P8VS69"/>
<gene>
    <name evidence="1" type="ORF">GXM_00663</name>
</gene>
<proteinExistence type="predicted"/>
<organism evidence="1 2">
    <name type="scientific">Nostoc sphaeroides CCNUC1</name>
    <dbReference type="NCBI Taxonomy" id="2653204"/>
    <lineage>
        <taxon>Bacteria</taxon>
        <taxon>Bacillati</taxon>
        <taxon>Cyanobacteriota</taxon>
        <taxon>Cyanophyceae</taxon>
        <taxon>Nostocales</taxon>
        <taxon>Nostocaceae</taxon>
        <taxon>Nostoc</taxon>
    </lineage>
</organism>
<reference evidence="1 2" key="1">
    <citation type="submission" date="2019-10" db="EMBL/GenBank/DDBJ databases">
        <title>Genomic and transcriptomic insights into the perfect genentic adaptation of a filamentous nitrogen-fixing cyanobacterium to rice fields.</title>
        <authorList>
            <person name="Chen Z."/>
        </authorList>
    </citation>
    <scope>NUCLEOTIDE SEQUENCE [LARGE SCALE GENOMIC DNA]</scope>
    <source>
        <strain evidence="1">CCNUC1</strain>
    </source>
</reference>
<keyword evidence="2" id="KW-1185">Reference proteome</keyword>
<evidence type="ECO:0000313" key="2">
    <source>
        <dbReference type="Proteomes" id="UP000326678"/>
    </source>
</evidence>
<sequence length="65" mass="7790">MHTVYQNFNQNHLILDFNFWILDFESSIPNLKRSKCEFISKSCARIYTRSPISKLRKINLKSKII</sequence>
<evidence type="ECO:0000313" key="1">
    <source>
        <dbReference type="EMBL" id="QFS43190.1"/>
    </source>
</evidence>
<name>A0A5P8VS69_9NOSO</name>
<dbReference type="EMBL" id="CP045226">
    <property type="protein sequence ID" value="QFS43190.1"/>
    <property type="molecule type" value="Genomic_DNA"/>
</dbReference>